<evidence type="ECO:0000256" key="1">
    <source>
        <dbReference type="SAM" id="SignalP"/>
    </source>
</evidence>
<dbReference type="OrthoDB" id="2303420at2759"/>
<feature type="signal peptide" evidence="1">
    <location>
        <begin position="1"/>
        <end position="16"/>
    </location>
</feature>
<dbReference type="EMBL" id="JEMT01026200">
    <property type="protein sequence ID" value="EXX59798.1"/>
    <property type="molecule type" value="Genomic_DNA"/>
</dbReference>
<evidence type="ECO:0000313" key="2">
    <source>
        <dbReference type="EMBL" id="EXX59798.1"/>
    </source>
</evidence>
<name>A0A015LYR0_RHIIW</name>
<protein>
    <submittedName>
        <fullName evidence="2">Uncharacterized protein</fullName>
    </submittedName>
</protein>
<proteinExistence type="predicted"/>
<dbReference type="Proteomes" id="UP000022910">
    <property type="component" value="Unassembled WGS sequence"/>
</dbReference>
<organism evidence="2 3">
    <name type="scientific">Rhizophagus irregularis (strain DAOM 197198w)</name>
    <name type="common">Glomus intraradices</name>
    <dbReference type="NCBI Taxonomy" id="1432141"/>
    <lineage>
        <taxon>Eukaryota</taxon>
        <taxon>Fungi</taxon>
        <taxon>Fungi incertae sedis</taxon>
        <taxon>Mucoromycota</taxon>
        <taxon>Glomeromycotina</taxon>
        <taxon>Glomeromycetes</taxon>
        <taxon>Glomerales</taxon>
        <taxon>Glomeraceae</taxon>
        <taxon>Rhizophagus</taxon>
    </lineage>
</organism>
<accession>A0A015LYR0</accession>
<keyword evidence="1" id="KW-0732">Signal</keyword>
<gene>
    <name evidence="2" type="ORF">RirG_185810</name>
</gene>
<feature type="chain" id="PRO_5001476480" evidence="1">
    <location>
        <begin position="17"/>
        <end position="72"/>
    </location>
</feature>
<keyword evidence="3" id="KW-1185">Reference proteome</keyword>
<comment type="caution">
    <text evidence="2">The sequence shown here is derived from an EMBL/GenBank/DDBJ whole genome shotgun (WGS) entry which is preliminary data.</text>
</comment>
<reference evidence="2 3" key="1">
    <citation type="submission" date="2014-02" db="EMBL/GenBank/DDBJ databases">
        <title>Single nucleus genome sequencing reveals high similarity among nuclei of an endomycorrhizal fungus.</title>
        <authorList>
            <person name="Lin K."/>
            <person name="Geurts R."/>
            <person name="Zhang Z."/>
            <person name="Limpens E."/>
            <person name="Saunders D.G."/>
            <person name="Mu D."/>
            <person name="Pang E."/>
            <person name="Cao H."/>
            <person name="Cha H."/>
            <person name="Lin T."/>
            <person name="Zhou Q."/>
            <person name="Shang Y."/>
            <person name="Li Y."/>
            <person name="Ivanov S."/>
            <person name="Sharma T."/>
            <person name="Velzen R.V."/>
            <person name="Ruijter N.D."/>
            <person name="Aanen D.K."/>
            <person name="Win J."/>
            <person name="Kamoun S."/>
            <person name="Bisseling T."/>
            <person name="Huang S."/>
        </authorList>
    </citation>
    <scope>NUCLEOTIDE SEQUENCE [LARGE SCALE GENOMIC DNA]</scope>
    <source>
        <strain evidence="3">DAOM197198w</strain>
    </source>
</reference>
<dbReference type="HOGENOM" id="CLU_2741365_0_0_1"/>
<dbReference type="AlphaFoldDB" id="A0A015LYR0"/>
<sequence length="72" mass="7695">MKYIFLFIVLICTIHGLTVHASPLHEVRSSLLMKRCTPGFGLGDCGVGDECVNDNDCSPGLYCDTIAGVCSS</sequence>
<evidence type="ECO:0000313" key="3">
    <source>
        <dbReference type="Proteomes" id="UP000022910"/>
    </source>
</evidence>